<dbReference type="SUPFAM" id="SSF51905">
    <property type="entry name" value="FAD/NAD(P)-binding domain"/>
    <property type="match status" value="1"/>
</dbReference>
<dbReference type="Proteomes" id="UP000027920">
    <property type="component" value="Unassembled WGS sequence"/>
</dbReference>
<dbReference type="STRING" id="1182545.A0A072PVD0"/>
<keyword evidence="4" id="KW-0560">Oxidoreductase</keyword>
<keyword evidence="3" id="KW-0274">FAD</keyword>
<dbReference type="HOGENOM" id="CLU_009665_19_3_1"/>
<evidence type="ECO:0000256" key="3">
    <source>
        <dbReference type="ARBA" id="ARBA00022827"/>
    </source>
</evidence>
<dbReference type="AlphaFoldDB" id="A0A072PVD0"/>
<evidence type="ECO:0000256" key="1">
    <source>
        <dbReference type="ARBA" id="ARBA00007992"/>
    </source>
</evidence>
<evidence type="ECO:0000313" key="7">
    <source>
        <dbReference type="EMBL" id="KEF63702.1"/>
    </source>
</evidence>
<dbReference type="VEuPathDB" id="FungiDB:A1O9_01680"/>
<keyword evidence="5" id="KW-0503">Monooxygenase</keyword>
<keyword evidence="2" id="KW-0285">Flavoprotein</keyword>
<evidence type="ECO:0000256" key="4">
    <source>
        <dbReference type="ARBA" id="ARBA00023002"/>
    </source>
</evidence>
<dbReference type="GeneID" id="25276626"/>
<protein>
    <recommendedName>
        <fullName evidence="6">FAD-binding domain-containing protein</fullName>
    </recommendedName>
</protein>
<dbReference type="InterPro" id="IPR050493">
    <property type="entry name" value="FAD-dep_Monooxygenase_BioMet"/>
</dbReference>
<dbReference type="InterPro" id="IPR036188">
    <property type="entry name" value="FAD/NAD-bd_sf"/>
</dbReference>
<evidence type="ECO:0000256" key="2">
    <source>
        <dbReference type="ARBA" id="ARBA00022630"/>
    </source>
</evidence>
<dbReference type="GO" id="GO:0004497">
    <property type="term" value="F:monooxygenase activity"/>
    <property type="evidence" value="ECO:0007669"/>
    <property type="project" value="UniProtKB-KW"/>
</dbReference>
<dbReference type="RefSeq" id="XP_013266292.1">
    <property type="nucleotide sequence ID" value="XM_013410838.1"/>
</dbReference>
<dbReference type="EMBL" id="AMGV01000001">
    <property type="protein sequence ID" value="KEF63702.1"/>
    <property type="molecule type" value="Genomic_DNA"/>
</dbReference>
<dbReference type="Gene3D" id="3.50.50.60">
    <property type="entry name" value="FAD/NAD(P)-binding domain"/>
    <property type="match status" value="1"/>
</dbReference>
<keyword evidence="8" id="KW-1185">Reference proteome</keyword>
<dbReference type="Pfam" id="PF01494">
    <property type="entry name" value="FAD_binding_3"/>
    <property type="match status" value="1"/>
</dbReference>
<evidence type="ECO:0000259" key="6">
    <source>
        <dbReference type="Pfam" id="PF01494"/>
    </source>
</evidence>
<name>A0A072PVD0_9EURO</name>
<dbReference type="PRINTS" id="PR00420">
    <property type="entry name" value="RNGMNOXGNASE"/>
</dbReference>
<accession>A0A072PVD0</accession>
<dbReference type="PANTHER" id="PTHR13789:SF147">
    <property type="entry name" value="PUTATIVE (AFU_ORTHOLOGUE AFUA_2G01950)-RELATED"/>
    <property type="match status" value="1"/>
</dbReference>
<dbReference type="GO" id="GO:0071949">
    <property type="term" value="F:FAD binding"/>
    <property type="evidence" value="ECO:0007669"/>
    <property type="project" value="InterPro"/>
</dbReference>
<dbReference type="SUPFAM" id="SSF54373">
    <property type="entry name" value="FAD-linked reductases, C-terminal domain"/>
    <property type="match status" value="1"/>
</dbReference>
<organism evidence="7 8">
    <name type="scientific">Exophiala aquamarina CBS 119918</name>
    <dbReference type="NCBI Taxonomy" id="1182545"/>
    <lineage>
        <taxon>Eukaryota</taxon>
        <taxon>Fungi</taxon>
        <taxon>Dikarya</taxon>
        <taxon>Ascomycota</taxon>
        <taxon>Pezizomycotina</taxon>
        <taxon>Eurotiomycetes</taxon>
        <taxon>Chaetothyriomycetidae</taxon>
        <taxon>Chaetothyriales</taxon>
        <taxon>Herpotrichiellaceae</taxon>
        <taxon>Exophiala</taxon>
    </lineage>
</organism>
<evidence type="ECO:0000313" key="8">
    <source>
        <dbReference type="Proteomes" id="UP000027920"/>
    </source>
</evidence>
<gene>
    <name evidence="7" type="ORF">A1O9_01680</name>
</gene>
<proteinExistence type="inferred from homology"/>
<sequence>MGTDIIINHNCRAATGKRADFQKLLYDSTVKRGINVRFNSVVSALDDAVPSVTLTSGETIKADLIIAADGINSTIRRTLYPHSEQTFSGIDDYMTSIPRSVLESHPDLEPLLASANLWWGPTGGVIAGVSGVGSEERYYVEFCHIHGSAGSEGNWSKEADIGELRELFADWDPRLRMLLEHVESAKVWRLAYTQAGLEWVSQSGKVLLVGDAAHAMLPHAMAGATTAIEDGASLAECLGRITSATEIPKALHAFQSIRKPRLAFIQNEGLNRAKMFHLPDGPQQQGRDEMFKKNPMMGAPAWDGNHIDNPPDETQRHLGMPYVVGHQVIHFTRRRLDELW</sequence>
<comment type="caution">
    <text evidence="7">The sequence shown here is derived from an EMBL/GenBank/DDBJ whole genome shotgun (WGS) entry which is preliminary data.</text>
</comment>
<dbReference type="InterPro" id="IPR002938">
    <property type="entry name" value="FAD-bd"/>
</dbReference>
<dbReference type="OrthoDB" id="16820at2759"/>
<dbReference type="PANTHER" id="PTHR13789">
    <property type="entry name" value="MONOOXYGENASE"/>
    <property type="match status" value="1"/>
</dbReference>
<feature type="domain" description="FAD-binding" evidence="6">
    <location>
        <begin position="19"/>
        <end position="261"/>
    </location>
</feature>
<comment type="similarity">
    <text evidence="1">Belongs to the paxM FAD-dependent monooxygenase family.</text>
</comment>
<evidence type="ECO:0000256" key="5">
    <source>
        <dbReference type="ARBA" id="ARBA00023033"/>
    </source>
</evidence>
<reference evidence="7 8" key="1">
    <citation type="submission" date="2013-03" db="EMBL/GenBank/DDBJ databases">
        <title>The Genome Sequence of Exophiala aquamarina CBS 119918.</title>
        <authorList>
            <consortium name="The Broad Institute Genomics Platform"/>
            <person name="Cuomo C."/>
            <person name="de Hoog S."/>
            <person name="Gorbushina A."/>
            <person name="Walker B."/>
            <person name="Young S.K."/>
            <person name="Zeng Q."/>
            <person name="Gargeya S."/>
            <person name="Fitzgerald M."/>
            <person name="Haas B."/>
            <person name="Abouelleil A."/>
            <person name="Allen A.W."/>
            <person name="Alvarado L."/>
            <person name="Arachchi H.M."/>
            <person name="Berlin A.M."/>
            <person name="Chapman S.B."/>
            <person name="Gainer-Dewar J."/>
            <person name="Goldberg J."/>
            <person name="Griggs A."/>
            <person name="Gujja S."/>
            <person name="Hansen M."/>
            <person name="Howarth C."/>
            <person name="Imamovic A."/>
            <person name="Ireland A."/>
            <person name="Larimer J."/>
            <person name="McCowan C."/>
            <person name="Murphy C."/>
            <person name="Pearson M."/>
            <person name="Poon T.W."/>
            <person name="Priest M."/>
            <person name="Roberts A."/>
            <person name="Saif S."/>
            <person name="Shea T."/>
            <person name="Sisk P."/>
            <person name="Sykes S."/>
            <person name="Wortman J."/>
            <person name="Nusbaum C."/>
            <person name="Birren B."/>
        </authorList>
    </citation>
    <scope>NUCLEOTIDE SEQUENCE [LARGE SCALE GENOMIC DNA]</scope>
    <source>
        <strain evidence="7 8">CBS 119918</strain>
    </source>
</reference>